<proteinExistence type="inferred from homology"/>
<gene>
    <name evidence="3" type="ordered locus">Veis_2254</name>
</gene>
<dbReference type="STRING" id="391735.Veis_2254"/>
<dbReference type="GeneID" id="76460812"/>
<accession>A1WK45</accession>
<dbReference type="InterPro" id="IPR003423">
    <property type="entry name" value="OMP_efflux"/>
</dbReference>
<dbReference type="Pfam" id="PF02321">
    <property type="entry name" value="OEP"/>
    <property type="match status" value="2"/>
</dbReference>
<dbReference type="NCBIfam" id="TIGR01845">
    <property type="entry name" value="outer_NodT"/>
    <property type="match status" value="1"/>
</dbReference>
<keyword evidence="2" id="KW-0564">Palmitate</keyword>
<dbReference type="InterPro" id="IPR010131">
    <property type="entry name" value="MdtP/NodT-like"/>
</dbReference>
<dbReference type="KEGG" id="vei:Veis_2254"/>
<dbReference type="GO" id="GO:0005886">
    <property type="term" value="C:plasma membrane"/>
    <property type="evidence" value="ECO:0007669"/>
    <property type="project" value="UniProtKB-SubCell"/>
</dbReference>
<protein>
    <submittedName>
        <fullName evidence="3">RND efflux system, outer membrane lipoprotein, NodT family</fullName>
    </submittedName>
</protein>
<dbReference type="PANTHER" id="PTHR30203:SF32">
    <property type="entry name" value="CATION EFFLUX SYSTEM PROTEIN CUSC"/>
    <property type="match status" value="1"/>
</dbReference>
<dbReference type="GO" id="GO:0015562">
    <property type="term" value="F:efflux transmembrane transporter activity"/>
    <property type="evidence" value="ECO:0007669"/>
    <property type="project" value="InterPro"/>
</dbReference>
<dbReference type="RefSeq" id="WP_011810006.1">
    <property type="nucleotide sequence ID" value="NC_008786.1"/>
</dbReference>
<evidence type="ECO:0000256" key="2">
    <source>
        <dbReference type="RuleBase" id="RU362097"/>
    </source>
</evidence>
<keyword evidence="2" id="KW-0812">Transmembrane</keyword>
<evidence type="ECO:0000256" key="1">
    <source>
        <dbReference type="ARBA" id="ARBA00007613"/>
    </source>
</evidence>
<dbReference type="AlphaFoldDB" id="A1WK45"/>
<evidence type="ECO:0000313" key="4">
    <source>
        <dbReference type="Proteomes" id="UP000000374"/>
    </source>
</evidence>
<comment type="subcellular location">
    <subcellularLocation>
        <location evidence="2">Cell membrane</location>
        <topology evidence="2">Lipid-anchor</topology>
    </subcellularLocation>
</comment>
<keyword evidence="2" id="KW-0472">Membrane</keyword>
<dbReference type="Gene3D" id="2.20.200.10">
    <property type="entry name" value="Outer membrane efflux proteins (OEP)"/>
    <property type="match status" value="1"/>
</dbReference>
<dbReference type="eggNOG" id="COG1538">
    <property type="taxonomic scope" value="Bacteria"/>
</dbReference>
<dbReference type="Gene3D" id="1.20.1600.10">
    <property type="entry name" value="Outer membrane efflux proteins (OEP)"/>
    <property type="match status" value="1"/>
</dbReference>
<comment type="similarity">
    <text evidence="1 2">Belongs to the outer membrane factor (OMF) (TC 1.B.17) family.</text>
</comment>
<evidence type="ECO:0000313" key="3">
    <source>
        <dbReference type="EMBL" id="ABM58002.1"/>
    </source>
</evidence>
<keyword evidence="4" id="KW-1185">Reference proteome</keyword>
<sequence length="487" mass="52157">MIERRQSIAATAAIAATRTLPLRLCAVALLMTQAGCSVMTTAYERPAAPVPASYALAAADAPQGAASLLPWQDYFADPRLRQLLDIALTNNRDLRVAMLNVEQTRAQFQLRRADLYPGVDLNAKASRARATDGKPNPSFGLGLAVTAWEIDFFGRIARLKDQALAQYLASQEGRNAAQLSLVASVANGWLNLLADEELLGLSRQTLASRESSARLTRMRLDAGVVSELDWRQAESLTQDARATLAQQQRQRAVDENALALLLGQALPDDIRASLARSRLADAPALVPLPAGLPSELLTRRPDIRQAEQQLIAAKASMDAARAAFFPHITLTAQAGTASDALSGLFHGGSWGFSIAPSLLLALFDAGRNQAQLEVSEAVRSIAVAQYEKAIQTAFREVSDALAGQATLGEQVQARQNQAQAEAASLRLAELRYLNGVASHLDLLDAQRSLFSTQQAVVQTRLAQLQNQVTLYKALGGGAPDTVAKAPS</sequence>
<dbReference type="EMBL" id="CP000542">
    <property type="protein sequence ID" value="ABM58002.1"/>
    <property type="molecule type" value="Genomic_DNA"/>
</dbReference>
<organism evidence="3 4">
    <name type="scientific">Verminephrobacter eiseniae (strain EF01-2)</name>
    <dbReference type="NCBI Taxonomy" id="391735"/>
    <lineage>
        <taxon>Bacteria</taxon>
        <taxon>Pseudomonadati</taxon>
        <taxon>Pseudomonadota</taxon>
        <taxon>Betaproteobacteria</taxon>
        <taxon>Burkholderiales</taxon>
        <taxon>Comamonadaceae</taxon>
        <taxon>Verminephrobacter</taxon>
    </lineage>
</organism>
<dbReference type="PANTHER" id="PTHR30203">
    <property type="entry name" value="OUTER MEMBRANE CATION EFFLUX PROTEIN"/>
    <property type="match status" value="1"/>
</dbReference>
<keyword evidence="2 3" id="KW-0449">Lipoprotein</keyword>
<name>A1WK45_VEREI</name>
<reference evidence="4" key="1">
    <citation type="submission" date="2006-12" db="EMBL/GenBank/DDBJ databases">
        <title>Complete sequence of chromosome 1 of Verminephrobacter eiseniae EF01-2.</title>
        <authorList>
            <person name="Copeland A."/>
            <person name="Lucas S."/>
            <person name="Lapidus A."/>
            <person name="Barry K."/>
            <person name="Detter J.C."/>
            <person name="Glavina del Rio T."/>
            <person name="Dalin E."/>
            <person name="Tice H."/>
            <person name="Pitluck S."/>
            <person name="Chertkov O."/>
            <person name="Brettin T."/>
            <person name="Bruce D."/>
            <person name="Han C."/>
            <person name="Tapia R."/>
            <person name="Gilna P."/>
            <person name="Schmutz J."/>
            <person name="Larimer F."/>
            <person name="Land M."/>
            <person name="Hauser L."/>
            <person name="Kyrpides N."/>
            <person name="Kim E."/>
            <person name="Stahl D."/>
            <person name="Richardson P."/>
        </authorList>
    </citation>
    <scope>NUCLEOTIDE SEQUENCE [LARGE SCALE GENOMIC DNA]</scope>
    <source>
        <strain evidence="4">EF01-2</strain>
    </source>
</reference>
<dbReference type="SUPFAM" id="SSF56954">
    <property type="entry name" value="Outer membrane efflux proteins (OEP)"/>
    <property type="match status" value="1"/>
</dbReference>
<dbReference type="Proteomes" id="UP000000374">
    <property type="component" value="Chromosome"/>
</dbReference>
<keyword evidence="2" id="KW-1134">Transmembrane beta strand</keyword>
<dbReference type="HOGENOM" id="CLU_012817_13_3_4"/>